<evidence type="ECO:0000313" key="4">
    <source>
        <dbReference type="Proteomes" id="UP000005237"/>
    </source>
</evidence>
<dbReference type="AlphaFoldDB" id="A0A8R1DT82"/>
<feature type="coiled-coil region" evidence="1">
    <location>
        <begin position="313"/>
        <end position="340"/>
    </location>
</feature>
<organism evidence="3 4">
    <name type="scientific">Caenorhabditis japonica</name>
    <dbReference type="NCBI Taxonomy" id="281687"/>
    <lineage>
        <taxon>Eukaryota</taxon>
        <taxon>Metazoa</taxon>
        <taxon>Ecdysozoa</taxon>
        <taxon>Nematoda</taxon>
        <taxon>Chromadorea</taxon>
        <taxon>Rhabditida</taxon>
        <taxon>Rhabditina</taxon>
        <taxon>Rhabditomorpha</taxon>
        <taxon>Rhabditoidea</taxon>
        <taxon>Rhabditidae</taxon>
        <taxon>Peloderinae</taxon>
        <taxon>Caenorhabditis</taxon>
    </lineage>
</organism>
<evidence type="ECO:0000313" key="3">
    <source>
        <dbReference type="EnsemblMetazoa" id="CJA11744.1"/>
    </source>
</evidence>
<sequence length="488" mass="56119">MSQEPEDIEKEDPSKQEENVIDLTTDDENEVEMEEVPAVDLQVIYDAPSSVVADVLQNLMDSEEAEKENENENIEEILIDDDEEDEILHVEDTIRTDEQKLEIRKEKLDEFLSWFIRLKREQFTEPKINSPDYLTTIVEDEPIFDSDVAKLAMEKYKSLGTTDGLAEALELENLELALTAVCIGVLGADNELDIDFAPLCWDRVDEWTINRITRFLDLPISGLNARAGPLKLMKFCLTTPAQTIIALTIVWLKDQNHPLTLNFEDGDGTDFGPLRVNPWGLSRVIVDTAIRYWHERPHRNEEDAMSRELDEFFHELETTSAEIETNLERINTEKNEILQRGIEADKDYEDVDISELKFLDPRRKEDIERAKRKLEVLTADIKRITEAADECYKKKGQFMQMLVLNVGDWCLARNAGIDEKELMFAQIEAHVDSVTYRVKFCDTRQVCNVNIRDIAVTNFGMHHPIFDAIGDIVSLDRPFTRSLAHSPA</sequence>
<evidence type="ECO:0000256" key="1">
    <source>
        <dbReference type="SAM" id="Coils"/>
    </source>
</evidence>
<reference evidence="3" key="2">
    <citation type="submission" date="2022-06" db="UniProtKB">
        <authorList>
            <consortium name="EnsemblMetazoa"/>
        </authorList>
    </citation>
    <scope>IDENTIFICATION</scope>
    <source>
        <strain evidence="3">DF5081</strain>
    </source>
</reference>
<dbReference type="EnsemblMetazoa" id="CJA11744.1">
    <property type="protein sequence ID" value="CJA11744.1"/>
    <property type="gene ID" value="WBGene00130948"/>
</dbReference>
<reference evidence="4" key="1">
    <citation type="submission" date="2010-08" db="EMBL/GenBank/DDBJ databases">
        <authorList>
            <consortium name="Caenorhabditis japonica Sequencing Consortium"/>
            <person name="Wilson R.K."/>
        </authorList>
    </citation>
    <scope>NUCLEOTIDE SEQUENCE [LARGE SCALE GENOMIC DNA]</scope>
    <source>
        <strain evidence="4">DF5081</strain>
    </source>
</reference>
<feature type="region of interest" description="Disordered" evidence="2">
    <location>
        <begin position="1"/>
        <end position="32"/>
    </location>
</feature>
<keyword evidence="1" id="KW-0175">Coiled coil</keyword>
<protein>
    <submittedName>
        <fullName evidence="3">Uncharacterized protein</fullName>
    </submittedName>
</protein>
<feature type="compositionally biased region" description="Acidic residues" evidence="2">
    <location>
        <begin position="1"/>
        <end position="10"/>
    </location>
</feature>
<evidence type="ECO:0000256" key="2">
    <source>
        <dbReference type="SAM" id="MobiDB-lite"/>
    </source>
</evidence>
<proteinExistence type="predicted"/>
<accession>A0A8R1DT82</accession>
<keyword evidence="4" id="KW-1185">Reference proteome</keyword>
<name>A0A8R1DT82_CAEJA</name>
<dbReference type="Proteomes" id="UP000005237">
    <property type="component" value="Unassembled WGS sequence"/>
</dbReference>
<feature type="coiled-coil region" evidence="1">
    <location>
        <begin position="53"/>
        <end position="80"/>
    </location>
</feature>